<gene>
    <name evidence="2" type="ORF">EVA_04094</name>
</gene>
<dbReference type="EMBL" id="AMCI01000786">
    <property type="protein sequence ID" value="EJX07793.1"/>
    <property type="molecule type" value="Genomic_DNA"/>
</dbReference>
<feature type="transmembrane region" description="Helical" evidence="1">
    <location>
        <begin position="154"/>
        <end position="173"/>
    </location>
</feature>
<feature type="transmembrane region" description="Helical" evidence="1">
    <location>
        <begin position="45"/>
        <end position="69"/>
    </location>
</feature>
<accession>J9GXG4</accession>
<feature type="transmembrane region" description="Helical" evidence="1">
    <location>
        <begin position="6"/>
        <end position="24"/>
    </location>
</feature>
<feature type="transmembrane region" description="Helical" evidence="1">
    <location>
        <begin position="126"/>
        <end position="148"/>
    </location>
</feature>
<proteinExistence type="predicted"/>
<comment type="caution">
    <text evidence="2">The sequence shown here is derived from an EMBL/GenBank/DDBJ whole genome shotgun (WGS) entry which is preliminary data.</text>
</comment>
<organism evidence="2">
    <name type="scientific">gut metagenome</name>
    <dbReference type="NCBI Taxonomy" id="749906"/>
    <lineage>
        <taxon>unclassified sequences</taxon>
        <taxon>metagenomes</taxon>
        <taxon>organismal metagenomes</taxon>
    </lineage>
</organism>
<keyword evidence="1" id="KW-0812">Transmembrane</keyword>
<evidence type="ECO:0000256" key="1">
    <source>
        <dbReference type="SAM" id="Phobius"/>
    </source>
</evidence>
<evidence type="ECO:0000313" key="2">
    <source>
        <dbReference type="EMBL" id="EJX07793.1"/>
    </source>
</evidence>
<protein>
    <submittedName>
        <fullName evidence="2">Transport protein</fullName>
    </submittedName>
</protein>
<name>J9GXG4_9ZZZZ</name>
<dbReference type="AlphaFoldDB" id="J9GXG4"/>
<reference evidence="2" key="1">
    <citation type="journal article" date="2012" name="PLoS ONE">
        <title>Gene sets for utilization of primary and secondary nutrition supplies in the distal gut of endangered iberian lynx.</title>
        <authorList>
            <person name="Alcaide M."/>
            <person name="Messina E."/>
            <person name="Richter M."/>
            <person name="Bargiela R."/>
            <person name="Peplies J."/>
            <person name="Huws S.A."/>
            <person name="Newbold C.J."/>
            <person name="Golyshin P.N."/>
            <person name="Simon M.A."/>
            <person name="Lopez G."/>
            <person name="Yakimov M.M."/>
            <person name="Ferrer M."/>
        </authorList>
    </citation>
    <scope>NUCLEOTIDE SEQUENCE</scope>
</reference>
<dbReference type="PANTHER" id="PTHR36111">
    <property type="entry name" value="INNER MEMBRANE PROTEIN-RELATED"/>
    <property type="match status" value="1"/>
</dbReference>
<sequence length="174" mass="18695">MQKTQYPVLFIFCLSIGGLVGTVLKLDQRMDVATRKISTTNLAEGITTAILLCCVGTLAMMGPVMSALYGDNTYLMTAATLNLVTMIVLASSYGFGTALTAIVVFIWMTSIYGIAMLSRNFISDELISEVSLVGGILIAASGLGVLHIKDCKTINLLPALFMPMIFFALKALFF</sequence>
<dbReference type="PANTHER" id="PTHR36111:SF2">
    <property type="entry name" value="INNER MEMBRANE PROTEIN"/>
    <property type="match status" value="1"/>
</dbReference>
<dbReference type="InterPro" id="IPR007563">
    <property type="entry name" value="DUF554"/>
</dbReference>
<keyword evidence="1" id="KW-0472">Membrane</keyword>
<feature type="transmembrane region" description="Helical" evidence="1">
    <location>
        <begin position="81"/>
        <end position="114"/>
    </location>
</feature>
<dbReference type="Pfam" id="PF04474">
    <property type="entry name" value="DUF554"/>
    <property type="match status" value="1"/>
</dbReference>
<keyword evidence="1" id="KW-1133">Transmembrane helix</keyword>